<dbReference type="InterPro" id="IPR036890">
    <property type="entry name" value="HATPase_C_sf"/>
</dbReference>
<keyword evidence="4" id="KW-0808">Transferase</keyword>
<evidence type="ECO:0000256" key="3">
    <source>
        <dbReference type="ARBA" id="ARBA00022553"/>
    </source>
</evidence>
<dbReference type="GO" id="GO:0000155">
    <property type="term" value="F:phosphorelay sensor kinase activity"/>
    <property type="evidence" value="ECO:0007669"/>
    <property type="project" value="InterPro"/>
</dbReference>
<keyword evidence="7" id="KW-0812">Transmembrane</keyword>
<dbReference type="SMART" id="SM00387">
    <property type="entry name" value="HATPase_c"/>
    <property type="match status" value="1"/>
</dbReference>
<dbReference type="Gene3D" id="3.30.565.10">
    <property type="entry name" value="Histidine kinase-like ATPase, C-terminal domain"/>
    <property type="match status" value="1"/>
</dbReference>
<dbReference type="SUPFAM" id="SSF47384">
    <property type="entry name" value="Homodimeric domain of signal transducing histidine kinase"/>
    <property type="match status" value="1"/>
</dbReference>
<keyword evidence="6" id="KW-0902">Two-component regulatory system</keyword>
<dbReference type="InterPro" id="IPR005467">
    <property type="entry name" value="His_kinase_dom"/>
</dbReference>
<dbReference type="EMBL" id="MFVL01000001">
    <property type="protein sequence ID" value="OGJ02321.1"/>
    <property type="molecule type" value="Genomic_DNA"/>
</dbReference>
<proteinExistence type="predicted"/>
<organism evidence="9 10">
    <name type="scientific">Candidatus Nomurabacteria bacterium RIFCSPLOWO2_02_FULL_40_67</name>
    <dbReference type="NCBI Taxonomy" id="1801787"/>
    <lineage>
        <taxon>Bacteria</taxon>
        <taxon>Candidatus Nomuraibacteriota</taxon>
    </lineage>
</organism>
<feature type="transmembrane region" description="Helical" evidence="7">
    <location>
        <begin position="53"/>
        <end position="71"/>
    </location>
</feature>
<dbReference type="SUPFAM" id="SSF55874">
    <property type="entry name" value="ATPase domain of HSP90 chaperone/DNA topoisomerase II/histidine kinase"/>
    <property type="match status" value="1"/>
</dbReference>
<protein>
    <recommendedName>
        <fullName evidence="2">histidine kinase</fullName>
        <ecNumber evidence="2">2.7.13.3</ecNumber>
    </recommendedName>
</protein>
<reference evidence="9 10" key="1">
    <citation type="journal article" date="2016" name="Nat. Commun.">
        <title>Thousands of microbial genomes shed light on interconnected biogeochemical processes in an aquifer system.</title>
        <authorList>
            <person name="Anantharaman K."/>
            <person name="Brown C.T."/>
            <person name="Hug L.A."/>
            <person name="Sharon I."/>
            <person name="Castelle C.J."/>
            <person name="Probst A.J."/>
            <person name="Thomas B.C."/>
            <person name="Singh A."/>
            <person name="Wilkins M.J."/>
            <person name="Karaoz U."/>
            <person name="Brodie E.L."/>
            <person name="Williams K.H."/>
            <person name="Hubbard S.S."/>
            <person name="Banfield J.F."/>
        </authorList>
    </citation>
    <scope>NUCLEOTIDE SEQUENCE [LARGE SCALE GENOMIC DNA]</scope>
</reference>
<dbReference type="PANTHER" id="PTHR43711">
    <property type="entry name" value="TWO-COMPONENT HISTIDINE KINASE"/>
    <property type="match status" value="1"/>
</dbReference>
<feature type="transmembrane region" description="Helical" evidence="7">
    <location>
        <begin position="23"/>
        <end position="47"/>
    </location>
</feature>
<dbReference type="InterPro" id="IPR003594">
    <property type="entry name" value="HATPase_dom"/>
</dbReference>
<dbReference type="PRINTS" id="PR00344">
    <property type="entry name" value="BCTRLSENSOR"/>
</dbReference>
<evidence type="ECO:0000256" key="1">
    <source>
        <dbReference type="ARBA" id="ARBA00000085"/>
    </source>
</evidence>
<dbReference type="InterPro" id="IPR004358">
    <property type="entry name" value="Sig_transdc_His_kin-like_C"/>
</dbReference>
<dbReference type="EC" id="2.7.13.3" evidence="2"/>
<keyword evidence="3" id="KW-0597">Phosphoprotein</keyword>
<sequence>MAYLAIKNIFSATETRESKTKTVLLAVGLCSMLFSLFFTWNPLIFGYPDGVDQFGFIGAIIFLSIITYMVVKFKMFGMKLLATQALVWGIAILTGSQLFFIKIPINFILTSITFVGVIISGRFLIKSVKNEIKQKEELAVKNEQLSEFMSFASHEIKGPTGFIKSIASMALSNDLGALTPKLKEALRRIYIRSNDLIDLASQYLNKSKVELNQISYAFEDFDLGVELKQVVEDFQQSAEEQNIIVKYDNAGKEIFAVKADKVKMKEVFRNIIGNSIKFTPKGSVVASISKTNDGVLIKITDTGNGIEKEKIPTLFKKFSRADTKATNAGGSGLGLYLARVFIEAHHGKIWVESEGIGKGTTFFIELPANSTPVVYETSKA</sequence>
<feature type="domain" description="Histidine kinase" evidence="8">
    <location>
        <begin position="151"/>
        <end position="370"/>
    </location>
</feature>
<gene>
    <name evidence="9" type="ORF">A3I23_02900</name>
</gene>
<feature type="transmembrane region" description="Helical" evidence="7">
    <location>
        <begin position="80"/>
        <end position="101"/>
    </location>
</feature>
<comment type="catalytic activity">
    <reaction evidence="1">
        <text>ATP + protein L-histidine = ADP + protein N-phospho-L-histidine.</text>
        <dbReference type="EC" id="2.7.13.3"/>
    </reaction>
</comment>
<evidence type="ECO:0000256" key="2">
    <source>
        <dbReference type="ARBA" id="ARBA00012438"/>
    </source>
</evidence>
<keyword evidence="7" id="KW-0472">Membrane</keyword>
<dbReference type="AlphaFoldDB" id="A0A1F6Y7H3"/>
<dbReference type="Gene3D" id="1.10.287.130">
    <property type="match status" value="1"/>
</dbReference>
<accession>A0A1F6Y7H3</accession>
<evidence type="ECO:0000256" key="7">
    <source>
        <dbReference type="SAM" id="Phobius"/>
    </source>
</evidence>
<name>A0A1F6Y7H3_9BACT</name>
<evidence type="ECO:0000259" key="8">
    <source>
        <dbReference type="PROSITE" id="PS50109"/>
    </source>
</evidence>
<dbReference type="FunFam" id="3.30.565.10:FF:000006">
    <property type="entry name" value="Sensor histidine kinase WalK"/>
    <property type="match status" value="1"/>
</dbReference>
<evidence type="ECO:0000256" key="4">
    <source>
        <dbReference type="ARBA" id="ARBA00022679"/>
    </source>
</evidence>
<comment type="caution">
    <text evidence="9">The sequence shown here is derived from an EMBL/GenBank/DDBJ whole genome shotgun (WGS) entry which is preliminary data.</text>
</comment>
<feature type="transmembrane region" description="Helical" evidence="7">
    <location>
        <begin position="107"/>
        <end position="125"/>
    </location>
</feature>
<evidence type="ECO:0000256" key="5">
    <source>
        <dbReference type="ARBA" id="ARBA00022777"/>
    </source>
</evidence>
<dbReference type="Pfam" id="PF02518">
    <property type="entry name" value="HATPase_c"/>
    <property type="match status" value="1"/>
</dbReference>
<dbReference type="PROSITE" id="PS50109">
    <property type="entry name" value="HIS_KIN"/>
    <property type="match status" value="1"/>
</dbReference>
<dbReference type="PANTHER" id="PTHR43711:SF1">
    <property type="entry name" value="HISTIDINE KINASE 1"/>
    <property type="match status" value="1"/>
</dbReference>
<dbReference type="Proteomes" id="UP000177693">
    <property type="component" value="Unassembled WGS sequence"/>
</dbReference>
<dbReference type="InterPro" id="IPR036097">
    <property type="entry name" value="HisK_dim/P_sf"/>
</dbReference>
<keyword evidence="7" id="KW-1133">Transmembrane helix</keyword>
<evidence type="ECO:0000313" key="10">
    <source>
        <dbReference type="Proteomes" id="UP000177693"/>
    </source>
</evidence>
<dbReference type="InterPro" id="IPR050736">
    <property type="entry name" value="Sensor_HK_Regulatory"/>
</dbReference>
<evidence type="ECO:0000313" key="9">
    <source>
        <dbReference type="EMBL" id="OGJ02321.1"/>
    </source>
</evidence>
<dbReference type="CDD" id="cd00082">
    <property type="entry name" value="HisKA"/>
    <property type="match status" value="1"/>
</dbReference>
<dbReference type="InterPro" id="IPR003661">
    <property type="entry name" value="HisK_dim/P_dom"/>
</dbReference>
<evidence type="ECO:0000256" key="6">
    <source>
        <dbReference type="ARBA" id="ARBA00023012"/>
    </source>
</evidence>
<keyword evidence="5" id="KW-0418">Kinase</keyword>